<evidence type="ECO:0000313" key="1">
    <source>
        <dbReference type="EMBL" id="MBO9205470.1"/>
    </source>
</evidence>
<accession>A0ABS3Z5M7</accession>
<sequence>MYWILPGYAHFIPPCSRQTATVMPLRSGITVAFQWQFSGIITREMGVF</sequence>
<organism evidence="1 2">
    <name type="scientific">Niastella soli</name>
    <dbReference type="NCBI Taxonomy" id="2821487"/>
    <lineage>
        <taxon>Bacteria</taxon>
        <taxon>Pseudomonadati</taxon>
        <taxon>Bacteroidota</taxon>
        <taxon>Chitinophagia</taxon>
        <taxon>Chitinophagales</taxon>
        <taxon>Chitinophagaceae</taxon>
        <taxon>Niastella</taxon>
    </lineage>
</organism>
<dbReference type="Proteomes" id="UP000677244">
    <property type="component" value="Unassembled WGS sequence"/>
</dbReference>
<dbReference type="EMBL" id="JAGHKO010000024">
    <property type="protein sequence ID" value="MBO9205470.1"/>
    <property type="molecule type" value="Genomic_DNA"/>
</dbReference>
<reference evidence="1 2" key="1">
    <citation type="submission" date="2021-03" db="EMBL/GenBank/DDBJ databases">
        <title>Assistant Professor.</title>
        <authorList>
            <person name="Huq M.A."/>
        </authorList>
    </citation>
    <scope>NUCLEOTIDE SEQUENCE [LARGE SCALE GENOMIC DNA]</scope>
    <source>
        <strain evidence="1 2">MAH-29</strain>
    </source>
</reference>
<keyword evidence="2" id="KW-1185">Reference proteome</keyword>
<comment type="caution">
    <text evidence="1">The sequence shown here is derived from an EMBL/GenBank/DDBJ whole genome shotgun (WGS) entry which is preliminary data.</text>
</comment>
<proteinExistence type="predicted"/>
<name>A0ABS3Z5M7_9BACT</name>
<dbReference type="RefSeq" id="WP_209145064.1">
    <property type="nucleotide sequence ID" value="NZ_JAGHKO010000024.1"/>
</dbReference>
<protein>
    <submittedName>
        <fullName evidence="1">Uncharacterized protein</fullName>
    </submittedName>
</protein>
<gene>
    <name evidence="1" type="ORF">J7I42_34590</name>
</gene>
<evidence type="ECO:0000313" key="2">
    <source>
        <dbReference type="Proteomes" id="UP000677244"/>
    </source>
</evidence>